<comment type="caution">
    <text evidence="3">Lacks conserved residue(s) required for the propagation of feature annotation.</text>
</comment>
<comment type="caution">
    <text evidence="5">The sequence shown here is derived from an EMBL/GenBank/DDBJ whole genome shotgun (WGS) entry which is preliminary data.</text>
</comment>
<comment type="similarity">
    <text evidence="3">Belongs to the GRAS family.</text>
</comment>
<dbReference type="PANTHER" id="PTHR31636">
    <property type="entry name" value="OSJNBA0084A10.13 PROTEIN-RELATED"/>
    <property type="match status" value="1"/>
</dbReference>
<feature type="region of interest" description="Disordered" evidence="4">
    <location>
        <begin position="126"/>
        <end position="178"/>
    </location>
</feature>
<dbReference type="InterPro" id="IPR005202">
    <property type="entry name" value="TF_GRAS"/>
</dbReference>
<protein>
    <recommendedName>
        <fullName evidence="7">Nodulation signaling pathway 1-like protein</fullName>
    </recommendedName>
</protein>
<keyword evidence="2" id="KW-0804">Transcription</keyword>
<gene>
    <name evidence="5" type="ORF">HID58_019542</name>
</gene>
<reference evidence="5 6" key="1">
    <citation type="submission" date="2021-05" db="EMBL/GenBank/DDBJ databases">
        <title>Genome Assembly of Synthetic Allotetraploid Brassica napus Reveals Homoeologous Exchanges between Subgenomes.</title>
        <authorList>
            <person name="Davis J.T."/>
        </authorList>
    </citation>
    <scope>NUCLEOTIDE SEQUENCE [LARGE SCALE GENOMIC DNA]</scope>
    <source>
        <strain evidence="6">cv. Da-Ae</strain>
        <tissue evidence="5">Seedling</tissue>
    </source>
</reference>
<evidence type="ECO:0000313" key="6">
    <source>
        <dbReference type="Proteomes" id="UP000824890"/>
    </source>
</evidence>
<evidence type="ECO:0000256" key="4">
    <source>
        <dbReference type="SAM" id="MobiDB-lite"/>
    </source>
</evidence>
<evidence type="ECO:0008006" key="7">
    <source>
        <dbReference type="Google" id="ProtNLM"/>
    </source>
</evidence>
<evidence type="ECO:0000313" key="5">
    <source>
        <dbReference type="EMBL" id="KAH0927286.1"/>
    </source>
</evidence>
<keyword evidence="6" id="KW-1185">Reference proteome</keyword>
<sequence length="545" mass="61199">MGNNTKLISVEKHRAKFEAPNKLIKVRKVWLPASITLSSEETEPPSQTLDNVLGWFDDSISLTPLPGFTDSDLLNEFDWSQTWEWDHQTQAQDPGCDFLHSYSQDLDAYIGCEATNLEVVTGVPVIDSDPPPVVQLPNDQTKKRNRDELNDPHVVKRSARSKKKADKSTEVSRKDSNKAERWAEQLLNPCALAITARNSSRVQHYICVLSELASSCGDSNHRLASFGLCALKKHISTSFVPSSTLTFASAEVKMFQKTLLKFYEVSPWFALPNNMANSAILQILSQETRDKTDLHILDIGVSHGMQWPTLLEALCCRPEGPPLQVRITVVSDLTADIPFSVGPPSYNYASQLIGFARSLNINLQISVIDKSQLIDTSPHETFIVCAQFRLYQLKNSITDERSEALKALRSLNPKGVVLCEYNGEGSSSVDFAADFSRKLDYLWKFLDSTSYGFKEENSEERNLMEGEATKVLMSSGDTNEGKEIWYEKMRKAGFSAEAFGEDAIDGAKSLLRKYDNNWEIKMEDEDTFAGLLWKGEEVSFCSLWK</sequence>
<accession>A0ABQ8DD39</accession>
<dbReference type="PROSITE" id="PS50985">
    <property type="entry name" value="GRAS"/>
    <property type="match status" value="1"/>
</dbReference>
<feature type="compositionally biased region" description="Basic and acidic residues" evidence="4">
    <location>
        <begin position="140"/>
        <end position="154"/>
    </location>
</feature>
<dbReference type="Proteomes" id="UP000824890">
    <property type="component" value="Unassembled WGS sequence"/>
</dbReference>
<proteinExistence type="inferred from homology"/>
<organism evidence="5 6">
    <name type="scientific">Brassica napus</name>
    <name type="common">Rape</name>
    <dbReference type="NCBI Taxonomy" id="3708"/>
    <lineage>
        <taxon>Eukaryota</taxon>
        <taxon>Viridiplantae</taxon>
        <taxon>Streptophyta</taxon>
        <taxon>Embryophyta</taxon>
        <taxon>Tracheophyta</taxon>
        <taxon>Spermatophyta</taxon>
        <taxon>Magnoliopsida</taxon>
        <taxon>eudicotyledons</taxon>
        <taxon>Gunneridae</taxon>
        <taxon>Pentapetalae</taxon>
        <taxon>rosids</taxon>
        <taxon>malvids</taxon>
        <taxon>Brassicales</taxon>
        <taxon>Brassicaceae</taxon>
        <taxon>Brassiceae</taxon>
        <taxon>Brassica</taxon>
    </lineage>
</organism>
<feature type="short sequence motif" description="VHIID" evidence="3">
    <location>
        <begin position="294"/>
        <end position="298"/>
    </location>
</feature>
<feature type="region of interest" description="SAW" evidence="3">
    <location>
        <begin position="473"/>
        <end position="545"/>
    </location>
</feature>
<evidence type="ECO:0000256" key="1">
    <source>
        <dbReference type="ARBA" id="ARBA00023015"/>
    </source>
</evidence>
<feature type="compositionally biased region" description="Basic residues" evidence="4">
    <location>
        <begin position="155"/>
        <end position="165"/>
    </location>
</feature>
<feature type="compositionally biased region" description="Basic and acidic residues" evidence="4">
    <location>
        <begin position="166"/>
        <end position="178"/>
    </location>
</feature>
<keyword evidence="1" id="KW-0805">Transcription regulation</keyword>
<dbReference type="EMBL" id="JAGKQM010000005">
    <property type="protein sequence ID" value="KAH0927286.1"/>
    <property type="molecule type" value="Genomic_DNA"/>
</dbReference>
<name>A0ABQ8DD39_BRANA</name>
<evidence type="ECO:0000256" key="2">
    <source>
        <dbReference type="ARBA" id="ARBA00023163"/>
    </source>
</evidence>
<evidence type="ECO:0000256" key="3">
    <source>
        <dbReference type="PROSITE-ProRule" id="PRU01191"/>
    </source>
</evidence>
<dbReference type="Pfam" id="PF03514">
    <property type="entry name" value="GRAS"/>
    <property type="match status" value="1"/>
</dbReference>